<gene>
    <name evidence="1" type="ORF">GN277_12830</name>
</gene>
<dbReference type="Proteomes" id="UP000460412">
    <property type="component" value="Unassembled WGS sequence"/>
</dbReference>
<protein>
    <submittedName>
        <fullName evidence="1">Uncharacterized protein</fullName>
    </submittedName>
</protein>
<dbReference type="EMBL" id="WUQX01000001">
    <property type="protein sequence ID" value="MXP76246.1"/>
    <property type="molecule type" value="Genomic_DNA"/>
</dbReference>
<evidence type="ECO:0000313" key="1">
    <source>
        <dbReference type="EMBL" id="MXP76246.1"/>
    </source>
</evidence>
<dbReference type="RefSeq" id="WP_159751398.1">
    <property type="nucleotide sequence ID" value="NZ_WUQX01000001.1"/>
</dbReference>
<keyword evidence="2" id="KW-1185">Reference proteome</keyword>
<comment type="caution">
    <text evidence="1">The sequence shown here is derived from an EMBL/GenBank/DDBJ whole genome shotgun (WGS) entry which is preliminary data.</text>
</comment>
<accession>A0A7X3MGY1</accession>
<evidence type="ECO:0000313" key="2">
    <source>
        <dbReference type="Proteomes" id="UP000460412"/>
    </source>
</evidence>
<sequence>MFKYVYEVAPIDFMDGTIPIENYVDSIISDLSLYKDDLLENVYDDDGNNICMNVFDDNCYMVSEHAFCKLQKIGKDVENICEYFNKKKMKINRKSIRIFSSPTETYCTVSYMIQTDNNGITYIFSDLYFPFLNKKDNNVEKFD</sequence>
<proteinExistence type="predicted"/>
<organism evidence="1 2">
    <name type="scientific">Sporofaciens musculi</name>
    <dbReference type="NCBI Taxonomy" id="2681861"/>
    <lineage>
        <taxon>Bacteria</taxon>
        <taxon>Bacillati</taxon>
        <taxon>Bacillota</taxon>
        <taxon>Clostridia</taxon>
        <taxon>Lachnospirales</taxon>
        <taxon>Lachnospiraceae</taxon>
        <taxon>Sporofaciens</taxon>
    </lineage>
</organism>
<dbReference type="AlphaFoldDB" id="A0A7X3MGY1"/>
<reference evidence="1 2" key="1">
    <citation type="submission" date="2019-12" db="EMBL/GenBank/DDBJ databases">
        <title>Sporaefaciens musculi gen. nov., sp. nov., a novel bacterium isolated from the caecum of an obese mouse.</title>
        <authorList>
            <person name="Rasmussen T.S."/>
            <person name="Streidl T."/>
            <person name="Hitch T.C.A."/>
            <person name="Wortmann E."/>
            <person name="Deptula P."/>
            <person name="Hansen M."/>
            <person name="Nielsen D.S."/>
            <person name="Clavel T."/>
            <person name="Vogensen F.K."/>
        </authorList>
    </citation>
    <scope>NUCLEOTIDE SEQUENCE [LARGE SCALE GENOMIC DNA]</scope>
    <source>
        <strain evidence="1 2">WCA-9-b2</strain>
    </source>
</reference>
<name>A0A7X3MGY1_9FIRM</name>